<keyword evidence="15" id="KW-1185">Reference proteome</keyword>
<keyword evidence="2 9" id="KW-0566">Pantothenate biosynthesis</keyword>
<dbReference type="Gene3D" id="2.40.40.20">
    <property type="match status" value="1"/>
</dbReference>
<dbReference type="NCBIfam" id="TIGR00223">
    <property type="entry name" value="panD"/>
    <property type="match status" value="1"/>
</dbReference>
<dbReference type="PANTHER" id="PTHR21012:SF0">
    <property type="entry name" value="ASPARTATE 1-DECARBOXYLASE"/>
    <property type="match status" value="1"/>
</dbReference>
<evidence type="ECO:0000256" key="4">
    <source>
        <dbReference type="ARBA" id="ARBA00022813"/>
    </source>
</evidence>
<dbReference type="STRING" id="1229780.BN381_640022"/>
<dbReference type="GO" id="GO:0006523">
    <property type="term" value="P:alanine biosynthetic process"/>
    <property type="evidence" value="ECO:0007669"/>
    <property type="project" value="InterPro"/>
</dbReference>
<dbReference type="Proteomes" id="UP000018291">
    <property type="component" value="Unassembled WGS sequence"/>
</dbReference>
<evidence type="ECO:0000256" key="10">
    <source>
        <dbReference type="PIRSR" id="PIRSR006246-1"/>
    </source>
</evidence>
<evidence type="ECO:0000256" key="13">
    <source>
        <dbReference type="PIRSR" id="PIRSR006246-5"/>
    </source>
</evidence>
<gene>
    <name evidence="9 14" type="primary">panD</name>
    <name evidence="14" type="ORF">BN381_640022</name>
</gene>
<evidence type="ECO:0000256" key="9">
    <source>
        <dbReference type="HAMAP-Rule" id="MF_00446"/>
    </source>
</evidence>
<feature type="binding site" evidence="9 11">
    <location>
        <position position="57"/>
    </location>
    <ligand>
        <name>substrate</name>
    </ligand>
</feature>
<comment type="function">
    <text evidence="9">Catalyzes the pyruvoyl-dependent decarboxylation of aspartate to produce beta-alanine.</text>
</comment>
<evidence type="ECO:0000256" key="11">
    <source>
        <dbReference type="PIRSR" id="PIRSR006246-2"/>
    </source>
</evidence>
<dbReference type="eggNOG" id="COG0853">
    <property type="taxonomic scope" value="Bacteria"/>
</dbReference>
<comment type="subcellular location">
    <subcellularLocation>
        <location evidence="9">Cytoplasm</location>
    </subcellularLocation>
</comment>
<keyword evidence="7 9" id="KW-0704">Schiff base</keyword>
<dbReference type="AlphaFoldDB" id="R4Z3M2"/>
<dbReference type="GO" id="GO:0004068">
    <property type="term" value="F:aspartate 1-decarboxylase activity"/>
    <property type="evidence" value="ECO:0007669"/>
    <property type="project" value="UniProtKB-UniRule"/>
</dbReference>
<dbReference type="PIRSF" id="PIRSF006246">
    <property type="entry name" value="Asp_decarbox"/>
    <property type="match status" value="1"/>
</dbReference>
<dbReference type="OrthoDB" id="9803983at2"/>
<comment type="pathway">
    <text evidence="9">Cofactor biosynthesis; (R)-pantothenate biosynthesis; beta-alanine from L-aspartate: step 1/1.</text>
</comment>
<feature type="active site" description="Proton donor" evidence="9 10">
    <location>
        <position position="58"/>
    </location>
</feature>
<comment type="similarity">
    <text evidence="9">Belongs to the PanD family.</text>
</comment>
<dbReference type="PANTHER" id="PTHR21012">
    <property type="entry name" value="ASPARTATE 1-DECARBOXYLASE"/>
    <property type="match status" value="1"/>
</dbReference>
<organism evidence="14 15">
    <name type="scientific">Candidatus Neomicrothrix parvicella RN1</name>
    <dbReference type="NCBI Taxonomy" id="1229780"/>
    <lineage>
        <taxon>Bacteria</taxon>
        <taxon>Bacillati</taxon>
        <taxon>Actinomycetota</taxon>
        <taxon>Acidimicrobiia</taxon>
        <taxon>Acidimicrobiales</taxon>
        <taxon>Microthrixaceae</taxon>
        <taxon>Candidatus Neomicrothrix</taxon>
    </lineage>
</organism>
<reference evidence="14 15" key="1">
    <citation type="journal article" date="2013" name="ISME J.">
        <title>Metabolic model for the filamentous 'Candidatus Microthrix parvicella' based on genomic and metagenomic analyses.</title>
        <authorList>
            <person name="Jon McIlroy S."/>
            <person name="Kristiansen R."/>
            <person name="Albertsen M."/>
            <person name="Michael Karst S."/>
            <person name="Rossetti S."/>
            <person name="Lund Nielsen J."/>
            <person name="Tandoi V."/>
            <person name="James Seviour R."/>
            <person name="Nielsen P.H."/>
        </authorList>
    </citation>
    <scope>NUCLEOTIDE SEQUENCE [LARGE SCALE GENOMIC DNA]</scope>
    <source>
        <strain evidence="14 15">RN1</strain>
    </source>
</reference>
<keyword evidence="3 9" id="KW-0210">Decarboxylase</keyword>
<dbReference type="EMBL" id="CANL01000061">
    <property type="protein sequence ID" value="CCM65275.1"/>
    <property type="molecule type" value="Genomic_DNA"/>
</dbReference>
<evidence type="ECO:0000256" key="1">
    <source>
        <dbReference type="ARBA" id="ARBA00022490"/>
    </source>
</evidence>
<comment type="PTM">
    <text evidence="9 12">Is synthesized initially as an inactive proenzyme, which is activated by self-cleavage at a specific serine bond to produce a beta-subunit with a hydroxyl group at its C-terminus and an alpha-subunit with a pyruvoyl group at its N-terminus.</text>
</comment>
<evidence type="ECO:0000256" key="8">
    <source>
        <dbReference type="ARBA" id="ARBA00023317"/>
    </source>
</evidence>
<sequence length="132" mass="14377">MRRRMLKSKIHRATVTDANLHYVGSITIDVELMELADLLNGEQVAIVDIDNGSRLETYVIEGERGSGTICLNGAAARLVQTGDKVIIMSYGEYEPEEMDRYAATVVHVGDDNRVMLVDDNPAGAVPDTVAAN</sequence>
<comment type="catalytic activity">
    <reaction evidence="9">
        <text>L-aspartate + H(+) = beta-alanine + CO2</text>
        <dbReference type="Rhea" id="RHEA:19497"/>
        <dbReference type="ChEBI" id="CHEBI:15378"/>
        <dbReference type="ChEBI" id="CHEBI:16526"/>
        <dbReference type="ChEBI" id="CHEBI:29991"/>
        <dbReference type="ChEBI" id="CHEBI:57966"/>
        <dbReference type="EC" id="4.1.1.11"/>
    </reaction>
</comment>
<keyword evidence="5 9" id="KW-0865">Zymogen</keyword>
<dbReference type="InterPro" id="IPR009010">
    <property type="entry name" value="Asp_de-COase-like_dom_sf"/>
</dbReference>
<feature type="modified residue" description="Pyruvic acid (Ser)" evidence="9 12">
    <location>
        <position position="25"/>
    </location>
</feature>
<evidence type="ECO:0000256" key="6">
    <source>
        <dbReference type="ARBA" id="ARBA00023239"/>
    </source>
</evidence>
<dbReference type="HOGENOM" id="CLU_115305_2_0_11"/>
<evidence type="ECO:0000256" key="7">
    <source>
        <dbReference type="ARBA" id="ARBA00023270"/>
    </source>
</evidence>
<evidence type="ECO:0000256" key="12">
    <source>
        <dbReference type="PIRSR" id="PIRSR006246-3"/>
    </source>
</evidence>
<comment type="caution">
    <text evidence="14">The sequence shown here is derived from an EMBL/GenBank/DDBJ whole genome shotgun (WGS) entry which is preliminary data.</text>
</comment>
<protein>
    <recommendedName>
        <fullName evidence="9">Aspartate 1-decarboxylase</fullName>
        <ecNumber evidence="9">4.1.1.11</ecNumber>
    </recommendedName>
    <alternativeName>
        <fullName evidence="9">Aspartate alpha-decarboxylase</fullName>
    </alternativeName>
    <component>
        <recommendedName>
            <fullName evidence="9">Aspartate 1-decarboxylase beta chain</fullName>
        </recommendedName>
    </component>
    <component>
        <recommendedName>
            <fullName evidence="9">Aspartate 1-decarboxylase alpha chain</fullName>
        </recommendedName>
    </component>
</protein>
<dbReference type="CDD" id="cd06919">
    <property type="entry name" value="Asp_decarbox"/>
    <property type="match status" value="1"/>
</dbReference>
<keyword evidence="1 9" id="KW-0963">Cytoplasm</keyword>
<evidence type="ECO:0000313" key="14">
    <source>
        <dbReference type="EMBL" id="CCM65275.1"/>
    </source>
</evidence>
<dbReference type="HAMAP" id="MF_00446">
    <property type="entry name" value="PanD"/>
    <property type="match status" value="1"/>
</dbReference>
<dbReference type="UniPathway" id="UPA00028">
    <property type="reaction ID" value="UER00002"/>
</dbReference>
<feature type="chain" id="PRO_5013998980" description="Aspartate 1-decarboxylase beta chain" evidence="9 13">
    <location>
        <begin position="1"/>
        <end position="24"/>
    </location>
</feature>
<evidence type="ECO:0000313" key="15">
    <source>
        <dbReference type="Proteomes" id="UP000018291"/>
    </source>
</evidence>
<feature type="binding site" evidence="9 11">
    <location>
        <begin position="73"/>
        <end position="75"/>
    </location>
    <ligand>
        <name>substrate</name>
    </ligand>
</feature>
<keyword evidence="4 9" id="KW-0068">Autocatalytic cleavage</keyword>
<accession>R4Z3M2</accession>
<name>R4Z3M2_9ACTN</name>
<evidence type="ECO:0000256" key="2">
    <source>
        <dbReference type="ARBA" id="ARBA00022655"/>
    </source>
</evidence>
<keyword evidence="6 9" id="KW-0456">Lyase</keyword>
<dbReference type="GO" id="GO:0005829">
    <property type="term" value="C:cytosol"/>
    <property type="evidence" value="ECO:0007669"/>
    <property type="project" value="TreeGrafter"/>
</dbReference>
<dbReference type="SUPFAM" id="SSF50692">
    <property type="entry name" value="ADC-like"/>
    <property type="match status" value="1"/>
</dbReference>
<dbReference type="Pfam" id="PF02261">
    <property type="entry name" value="Asp_decarbox"/>
    <property type="match status" value="1"/>
</dbReference>
<evidence type="ECO:0000256" key="5">
    <source>
        <dbReference type="ARBA" id="ARBA00023145"/>
    </source>
</evidence>
<dbReference type="InterPro" id="IPR003190">
    <property type="entry name" value="Asp_decarbox"/>
</dbReference>
<evidence type="ECO:0000256" key="3">
    <source>
        <dbReference type="ARBA" id="ARBA00022793"/>
    </source>
</evidence>
<dbReference type="EC" id="4.1.1.11" evidence="9"/>
<feature type="chain" id="PRO_5013998983" description="Aspartate 1-decarboxylase alpha chain" evidence="9 13">
    <location>
        <begin position="25"/>
        <end position="132"/>
    </location>
</feature>
<comment type="cofactor">
    <cofactor evidence="9 10">
        <name>pyruvate</name>
        <dbReference type="ChEBI" id="CHEBI:15361"/>
    </cofactor>
    <text evidence="9 10">Binds 1 pyruvoyl group covalently per subunit.</text>
</comment>
<feature type="active site" description="Schiff-base intermediate with substrate; via pyruvic acid" evidence="9 10">
    <location>
        <position position="25"/>
    </location>
</feature>
<dbReference type="RefSeq" id="WP_012229847.1">
    <property type="nucleotide sequence ID" value="NZ_HG422565.1"/>
</dbReference>
<proteinExistence type="inferred from homology"/>
<keyword evidence="8 9" id="KW-0670">Pyruvate</keyword>
<dbReference type="GO" id="GO:0015940">
    <property type="term" value="P:pantothenate biosynthetic process"/>
    <property type="evidence" value="ECO:0007669"/>
    <property type="project" value="UniProtKB-UniRule"/>
</dbReference>
<comment type="subunit">
    <text evidence="9">Heterooctamer of four alpha and four beta subunits.</text>
</comment>